<dbReference type="AlphaFoldDB" id="A0A0A6PCV8"/>
<evidence type="ECO:0000313" key="2">
    <source>
        <dbReference type="Proteomes" id="UP000030428"/>
    </source>
</evidence>
<proteinExistence type="predicted"/>
<dbReference type="EMBL" id="JSZA02000060">
    <property type="protein sequence ID" value="KHD08079.1"/>
    <property type="molecule type" value="Genomic_DNA"/>
</dbReference>
<sequence length="376" mass="44929">MMMKTVYIHIGTPKTGTTSLQTFFKINKTLLKQQGVYYPAEGSYYHNDGHHTLARAFYGENYHWVDPNDFKYTKEWCTTQIRQHINEAECNKILLSAERFWFVSAKELRAILDQMPLVCKIIVYLRRQDKRLVSIYNQRVKQCRKDRTHENFDNFIKIEIENKNSSFYHYPRITKLAKAFGKENIIVRAFEKQQWYHQSLIEDFLKILGLSLKPDFETTERQNESPPYELINLMKLLNRQSHLEIEQQLRLNWRLRNLPLEMELQDYDPLSPQLRRKIMDCFQADNEAVAREYLGRRDGQLFYEPLPNMAAPWKPYSGLSIEKVAKATVKIWQLEEEKRQKLLKQVDKLTQDIKIEKTINKQLELENKTLINMLTK</sequence>
<comment type="caution">
    <text evidence="1">The sequence shown here is derived from an EMBL/GenBank/DDBJ whole genome shotgun (WGS) entry which is preliminary data.</text>
</comment>
<accession>A0A0A6PCV8</accession>
<keyword evidence="2" id="KW-1185">Reference proteome</keyword>
<name>A0A0A6PCV8_9GAMM</name>
<dbReference type="Gene3D" id="3.40.50.300">
    <property type="entry name" value="P-loop containing nucleotide triphosphate hydrolases"/>
    <property type="match status" value="1"/>
</dbReference>
<evidence type="ECO:0008006" key="3">
    <source>
        <dbReference type="Google" id="ProtNLM"/>
    </source>
</evidence>
<reference evidence="1 2" key="1">
    <citation type="journal article" date="2016" name="Front. Microbiol.">
        <title>Single-Cell (Meta-)Genomics of a Dimorphic Candidatus Thiomargarita nelsonii Reveals Genomic Plasticity.</title>
        <authorList>
            <person name="Flood B.E."/>
            <person name="Fliss P."/>
            <person name="Jones D.S."/>
            <person name="Dick G.J."/>
            <person name="Jain S."/>
            <person name="Kaster A.K."/>
            <person name="Winkel M."/>
            <person name="Mussmann M."/>
            <person name="Bailey J."/>
        </authorList>
    </citation>
    <scope>NUCLEOTIDE SEQUENCE [LARGE SCALE GENOMIC DNA]</scope>
    <source>
        <strain evidence="1">Hydrate Ridge</strain>
    </source>
</reference>
<gene>
    <name evidence="1" type="ORF">PN36_16180</name>
</gene>
<dbReference type="Proteomes" id="UP000030428">
    <property type="component" value="Unassembled WGS sequence"/>
</dbReference>
<dbReference type="InterPro" id="IPR027417">
    <property type="entry name" value="P-loop_NTPase"/>
</dbReference>
<evidence type="ECO:0000313" key="1">
    <source>
        <dbReference type="EMBL" id="KHD08079.1"/>
    </source>
</evidence>
<protein>
    <recommendedName>
        <fullName evidence="3">Sulfotransferase domain-containing protein</fullName>
    </recommendedName>
</protein>
<dbReference type="SUPFAM" id="SSF52540">
    <property type="entry name" value="P-loop containing nucleoside triphosphate hydrolases"/>
    <property type="match status" value="1"/>
</dbReference>
<organism evidence="1 2">
    <name type="scientific">Candidatus Thiomargarita nelsonii</name>
    <dbReference type="NCBI Taxonomy" id="1003181"/>
    <lineage>
        <taxon>Bacteria</taxon>
        <taxon>Pseudomonadati</taxon>
        <taxon>Pseudomonadota</taxon>
        <taxon>Gammaproteobacteria</taxon>
        <taxon>Thiotrichales</taxon>
        <taxon>Thiotrichaceae</taxon>
        <taxon>Thiomargarita</taxon>
    </lineage>
</organism>